<gene>
    <name evidence="9" type="primary">SLC34A1</name>
    <name evidence="9" type="ORF">T05_6331</name>
</gene>
<evidence type="ECO:0000256" key="1">
    <source>
        <dbReference type="ARBA" id="ARBA00004424"/>
    </source>
</evidence>
<dbReference type="AlphaFoldDB" id="A0A0V0TJB8"/>
<dbReference type="Pfam" id="PF02690">
    <property type="entry name" value="Na_Pi_cotrans"/>
    <property type="match status" value="2"/>
</dbReference>
<dbReference type="SUPFAM" id="SSF81665">
    <property type="entry name" value="Calcium ATPase, transmembrane domain M"/>
    <property type="match status" value="1"/>
</dbReference>
<keyword evidence="8" id="KW-0732">Signal</keyword>
<sequence>MHHSVRYVWLFGLWWPVDGDAHFDWLLSLLTGQVGLNESSKHKLLACCVHCSFFAQLLQNDRLYVLAQWNRPHRDDLQSSEHSYPSCDANIGRLNSSYEIMAKLESQPKQQVYTICDVPSANGINNQYDASTKRWKDLSTKTKIQKIIRTIILLILLLACLYFFICSLDLMTDGFKLLGGHTIADAFRSNTILKSPVAILMIGIVVTAILQSSSTVTSIAVVMVGAEAFTVEQAYYVIMGSNVGTAVTSTIVALFSSGDRGRFEKAFAAAVIHDLYNWMGVVVLFPLEVITSALFGQGAIVSLTGLMVKNLELGTLQDSEFFQKIIDPFTHLIFQVFKKYHYLFIYYLILHLYFQADDEVLTNRSLGIVTNQSVVKRICYDSLNHTYSCPFVLNLDWPDTSIGGLLLFISLVLLICCLSGMVKVLNQLLGGGMQRILQKSLNFQLRGRWSWATGYICILLGAMVTLVVQSSSIVCSTMIPLVALDVLSLERFWVYEVGADVGTTGTAIFAALATETLKTPLQLAFCHFCFNFISIFLFYSIPPVRRIPLAAAAFLGRTSARYRWFAFVYIFGTFIIFPLIVFGLAYAGWIYPIIFAFLVIFLCSTIKIISVLQKRRPHCLPRWLRTWDFLPPPLRSLDYYDHLFTCRCIRRVSDENMNSEQDVVKMRKL</sequence>
<feature type="transmembrane region" description="Helical" evidence="7">
    <location>
        <begin position="562"/>
        <end position="583"/>
    </location>
</feature>
<dbReference type="NCBIfam" id="NF037997">
    <property type="entry name" value="Na_Pi_symport"/>
    <property type="match status" value="1"/>
</dbReference>
<dbReference type="NCBIfam" id="TIGR01013">
    <property type="entry name" value="2a58"/>
    <property type="match status" value="1"/>
</dbReference>
<accession>A0A0V0TJB8</accession>
<feature type="transmembrane region" description="Helical" evidence="7">
    <location>
        <begin position="340"/>
        <end position="356"/>
    </location>
</feature>
<feature type="transmembrane region" description="Helical" evidence="7">
    <location>
        <begin position="402"/>
        <end position="429"/>
    </location>
</feature>
<comment type="caution">
    <text evidence="9">The sequence shown here is derived from an EMBL/GenBank/DDBJ whole genome shotgun (WGS) entry which is preliminary data.</text>
</comment>
<organism evidence="9 10">
    <name type="scientific">Trichinella murrelli</name>
    <dbReference type="NCBI Taxonomy" id="144512"/>
    <lineage>
        <taxon>Eukaryota</taxon>
        <taxon>Metazoa</taxon>
        <taxon>Ecdysozoa</taxon>
        <taxon>Nematoda</taxon>
        <taxon>Enoplea</taxon>
        <taxon>Dorylaimia</taxon>
        <taxon>Trichinellida</taxon>
        <taxon>Trichinellidae</taxon>
        <taxon>Trichinella</taxon>
    </lineage>
</organism>
<dbReference type="Proteomes" id="UP000055048">
    <property type="component" value="Unassembled WGS sequence"/>
</dbReference>
<name>A0A0V0TJB8_9BILA</name>
<dbReference type="OrthoDB" id="76259at2759"/>
<feature type="transmembrane region" description="Helical" evidence="7">
    <location>
        <begin position="521"/>
        <end position="541"/>
    </location>
</feature>
<dbReference type="GO" id="GO:0016324">
    <property type="term" value="C:apical plasma membrane"/>
    <property type="evidence" value="ECO:0007669"/>
    <property type="project" value="UniProtKB-SubCell"/>
</dbReference>
<evidence type="ECO:0000256" key="3">
    <source>
        <dbReference type="ARBA" id="ARBA00022475"/>
    </source>
</evidence>
<evidence type="ECO:0000256" key="8">
    <source>
        <dbReference type="SAM" id="SignalP"/>
    </source>
</evidence>
<evidence type="ECO:0000256" key="4">
    <source>
        <dbReference type="ARBA" id="ARBA00022692"/>
    </source>
</evidence>
<feature type="transmembrane region" description="Helical" evidence="7">
    <location>
        <begin position="147"/>
        <end position="165"/>
    </location>
</feature>
<evidence type="ECO:0000256" key="6">
    <source>
        <dbReference type="ARBA" id="ARBA00023136"/>
    </source>
</evidence>
<comment type="subcellular location">
    <subcellularLocation>
        <location evidence="1">Apical cell membrane</location>
        <topology evidence="1">Multi-pass membrane protein</topology>
    </subcellularLocation>
</comment>
<feature type="signal peptide" evidence="8">
    <location>
        <begin position="1"/>
        <end position="19"/>
    </location>
</feature>
<comment type="similarity">
    <text evidence="2">Belongs to the SLC34A transporter family.</text>
</comment>
<dbReference type="GO" id="GO:0044341">
    <property type="term" value="P:sodium-dependent phosphate transport"/>
    <property type="evidence" value="ECO:0007669"/>
    <property type="project" value="InterPro"/>
</dbReference>
<feature type="transmembrane region" description="Helical" evidence="7">
    <location>
        <begin position="275"/>
        <end position="301"/>
    </location>
</feature>
<dbReference type="InterPro" id="IPR003841">
    <property type="entry name" value="Na/Pi_transpt"/>
</dbReference>
<feature type="chain" id="PRO_5006869362" evidence="8">
    <location>
        <begin position="20"/>
        <end position="669"/>
    </location>
</feature>
<evidence type="ECO:0000256" key="2">
    <source>
        <dbReference type="ARBA" id="ARBA00005808"/>
    </source>
</evidence>
<keyword evidence="3" id="KW-1003">Cell membrane</keyword>
<feature type="transmembrane region" description="Helical" evidence="7">
    <location>
        <begin position="197"/>
        <end position="222"/>
    </location>
</feature>
<reference evidence="9 10" key="1">
    <citation type="submission" date="2015-01" db="EMBL/GenBank/DDBJ databases">
        <title>Evolution of Trichinella species and genotypes.</title>
        <authorList>
            <person name="Korhonen P.K."/>
            <person name="Edoardo P."/>
            <person name="Giuseppe L.R."/>
            <person name="Gasser R.B."/>
        </authorList>
    </citation>
    <scope>NUCLEOTIDE SEQUENCE [LARGE SCALE GENOMIC DNA]</scope>
    <source>
        <strain evidence="9">ISS417</strain>
    </source>
</reference>
<feature type="transmembrane region" description="Helical" evidence="7">
    <location>
        <begin position="589"/>
        <end position="612"/>
    </location>
</feature>
<protein>
    <submittedName>
        <fullName evidence="9">Sodium-dependent phosphate transport protein 2A</fullName>
    </submittedName>
</protein>
<dbReference type="PANTHER" id="PTHR10010:SF46">
    <property type="entry name" value="SODIUM-DEPENDENT PHOSPHATE TRANSPORT PROTEIN 2B"/>
    <property type="match status" value="1"/>
</dbReference>
<keyword evidence="5 7" id="KW-1133">Transmembrane helix</keyword>
<dbReference type="STRING" id="144512.A0A0V0TJB8"/>
<dbReference type="PANTHER" id="PTHR10010">
    <property type="entry name" value="SOLUTE CARRIER FAMILY 34 SODIUM PHOSPHATE , MEMBER 2-RELATED"/>
    <property type="match status" value="1"/>
</dbReference>
<evidence type="ECO:0000256" key="7">
    <source>
        <dbReference type="SAM" id="Phobius"/>
    </source>
</evidence>
<feature type="transmembrane region" description="Helical" evidence="7">
    <location>
        <begin position="449"/>
        <end position="468"/>
    </location>
</feature>
<dbReference type="InterPro" id="IPR023298">
    <property type="entry name" value="ATPase_P-typ_TM_dom_sf"/>
</dbReference>
<keyword evidence="10" id="KW-1185">Reference proteome</keyword>
<dbReference type="GO" id="GO:0005436">
    <property type="term" value="F:sodium:phosphate symporter activity"/>
    <property type="evidence" value="ECO:0007669"/>
    <property type="project" value="InterPro"/>
</dbReference>
<keyword evidence="4 7" id="KW-0812">Transmembrane</keyword>
<evidence type="ECO:0000313" key="9">
    <source>
        <dbReference type="EMBL" id="KRX38993.1"/>
    </source>
</evidence>
<proteinExistence type="inferred from homology"/>
<evidence type="ECO:0000313" key="10">
    <source>
        <dbReference type="Proteomes" id="UP000055048"/>
    </source>
</evidence>
<keyword evidence="6 7" id="KW-0472">Membrane</keyword>
<feature type="transmembrane region" description="Helical" evidence="7">
    <location>
        <begin position="234"/>
        <end position="255"/>
    </location>
</feature>
<dbReference type="EMBL" id="JYDJ01000247">
    <property type="protein sequence ID" value="KRX38993.1"/>
    <property type="molecule type" value="Genomic_DNA"/>
</dbReference>
<evidence type="ECO:0000256" key="5">
    <source>
        <dbReference type="ARBA" id="ARBA00022989"/>
    </source>
</evidence>